<dbReference type="PANTHER" id="PTHR30426:SF0">
    <property type="entry name" value="4-HYDROXY-3-METHYLBUT-2-ENYL DIPHOSPHATE REDUCTASE"/>
    <property type="match status" value="1"/>
</dbReference>
<comment type="function">
    <text evidence="5">Catalyzes the conversion of 1-hydroxy-2-methyl-2-(E)-butenyl 4-diphosphate (HMBPP) into a mixture of isopentenyl diphosphate (IPP) and dimethylallyl diphosphate (DMAPP). Acts in the terminal step of the DOXP/MEP pathway for isoprenoid precursor biosynthesis.</text>
</comment>
<keyword evidence="7" id="KW-1185">Reference proteome</keyword>
<comment type="catalytic activity">
    <reaction evidence="5">
        <text>dimethylallyl diphosphate + 2 oxidized [2Fe-2S]-[ferredoxin] + H2O = (2E)-4-hydroxy-3-methylbut-2-enyl diphosphate + 2 reduced [2Fe-2S]-[ferredoxin] + 2 H(+)</text>
        <dbReference type="Rhea" id="RHEA:24825"/>
        <dbReference type="Rhea" id="RHEA-COMP:10000"/>
        <dbReference type="Rhea" id="RHEA-COMP:10001"/>
        <dbReference type="ChEBI" id="CHEBI:15377"/>
        <dbReference type="ChEBI" id="CHEBI:15378"/>
        <dbReference type="ChEBI" id="CHEBI:33737"/>
        <dbReference type="ChEBI" id="CHEBI:33738"/>
        <dbReference type="ChEBI" id="CHEBI:57623"/>
        <dbReference type="ChEBI" id="CHEBI:128753"/>
        <dbReference type="EC" id="1.17.7.4"/>
    </reaction>
</comment>
<dbReference type="KEGG" id="agv:OJF2_29090"/>
<dbReference type="InterPro" id="IPR003451">
    <property type="entry name" value="LytB/IspH"/>
</dbReference>
<gene>
    <name evidence="6" type="primary">ispH_1</name>
    <name evidence="5" type="synonym">ispH</name>
    <name evidence="6" type="ORF">OJF2_29090</name>
</gene>
<dbReference type="Pfam" id="PF02401">
    <property type="entry name" value="LYTB"/>
    <property type="match status" value="1"/>
</dbReference>
<dbReference type="UniPathway" id="UPA00056">
    <property type="reaction ID" value="UER00097"/>
</dbReference>
<dbReference type="EC" id="1.17.7.4" evidence="5"/>
<keyword evidence="1 5" id="KW-0004">4Fe-4S</keyword>
<feature type="binding site" evidence="5">
    <location>
        <position position="98"/>
    </location>
    <ligand>
        <name>[4Fe-4S] cluster</name>
        <dbReference type="ChEBI" id="CHEBI:49883"/>
    </ligand>
</feature>
<feature type="binding site" evidence="5">
    <location>
        <position position="76"/>
    </location>
    <ligand>
        <name>isopentenyl diphosphate</name>
        <dbReference type="ChEBI" id="CHEBI:128769"/>
    </ligand>
</feature>
<sequence length="306" mass="33413">MRVIRAEVLGMCFGVRDALKVVERIGDLHGVLIHGELVHNEVVLADLDRRGFAMRPEAERAGGDVPEARRVLITAHGISDRERRRLEAAGNTLIDTTCPLVLRVHNAARMLHGEGYHVLLVGRKGHVEVNGVVEDLERVDVIETPADVRDFGVPRLGLVCQTTAPESLVRELRTLVAERNPDAEVRFVDTVCQPTKEHQRALEGLLGVVDAVVVVGGRSSNNTRQLVDLCRRRGRPARQVTSAEELDRDWLLGFATVGLTAGTSTLDRTIDEVHRALVAIGVGRDGETPGEHPALNWGGLRADALA</sequence>
<evidence type="ECO:0000256" key="3">
    <source>
        <dbReference type="ARBA" id="ARBA00023004"/>
    </source>
</evidence>
<evidence type="ECO:0000256" key="1">
    <source>
        <dbReference type="ARBA" id="ARBA00022485"/>
    </source>
</evidence>
<feature type="binding site" evidence="5">
    <location>
        <position position="220"/>
    </location>
    <ligand>
        <name>isopentenyl diphosphate</name>
        <dbReference type="ChEBI" id="CHEBI:128769"/>
    </ligand>
</feature>
<feature type="binding site" evidence="5">
    <location>
        <position position="76"/>
    </location>
    <ligand>
        <name>dimethylallyl diphosphate</name>
        <dbReference type="ChEBI" id="CHEBI:57623"/>
    </ligand>
</feature>
<dbReference type="GO" id="GO:0050992">
    <property type="term" value="P:dimethylallyl diphosphate biosynthetic process"/>
    <property type="evidence" value="ECO:0007669"/>
    <property type="project" value="UniProtKB-UniRule"/>
</dbReference>
<comment type="caution">
    <text evidence="5">Lacks conserved residue(s) required for the propagation of feature annotation.</text>
</comment>
<comment type="pathway">
    <text evidence="5">Isoprenoid biosynthesis; isopentenyl diphosphate biosynthesis via DXP pathway; isopentenyl diphosphate from 1-deoxy-D-xylulose 5-phosphate: step 6/6.</text>
</comment>
<feature type="binding site" evidence="5">
    <location>
        <position position="264"/>
    </location>
    <ligand>
        <name>(2E)-4-hydroxy-3-methylbut-2-enyl diphosphate</name>
        <dbReference type="ChEBI" id="CHEBI:128753"/>
    </ligand>
</feature>
<comment type="catalytic activity">
    <reaction evidence="5">
        <text>isopentenyl diphosphate + 2 oxidized [2Fe-2S]-[ferredoxin] + H2O = (2E)-4-hydroxy-3-methylbut-2-enyl diphosphate + 2 reduced [2Fe-2S]-[ferredoxin] + 2 H(+)</text>
        <dbReference type="Rhea" id="RHEA:24488"/>
        <dbReference type="Rhea" id="RHEA-COMP:10000"/>
        <dbReference type="Rhea" id="RHEA-COMP:10001"/>
        <dbReference type="ChEBI" id="CHEBI:15377"/>
        <dbReference type="ChEBI" id="CHEBI:15378"/>
        <dbReference type="ChEBI" id="CHEBI:33737"/>
        <dbReference type="ChEBI" id="CHEBI:33738"/>
        <dbReference type="ChEBI" id="CHEBI:128753"/>
        <dbReference type="ChEBI" id="CHEBI:128769"/>
        <dbReference type="EC" id="1.17.7.4"/>
    </reaction>
</comment>
<comment type="cofactor">
    <cofactor evidence="5">
        <name>[4Fe-4S] cluster</name>
        <dbReference type="ChEBI" id="CHEBI:49883"/>
    </cofactor>
    <text evidence="5">Binds 1 [4Fe-4S] cluster per subunit.</text>
</comment>
<dbReference type="CDD" id="cd13944">
    <property type="entry name" value="lytB_ispH"/>
    <property type="match status" value="1"/>
</dbReference>
<feature type="binding site" evidence="5">
    <location>
        <position position="220"/>
    </location>
    <ligand>
        <name>(2E)-4-hydroxy-3-methylbut-2-enyl diphosphate</name>
        <dbReference type="ChEBI" id="CHEBI:128753"/>
    </ligand>
</feature>
<feature type="binding site" evidence="5">
    <location>
        <position position="162"/>
    </location>
    <ligand>
        <name>(2E)-4-hydroxy-3-methylbut-2-enyl diphosphate</name>
        <dbReference type="ChEBI" id="CHEBI:128753"/>
    </ligand>
</feature>
<dbReference type="GO" id="GO:0046872">
    <property type="term" value="F:metal ion binding"/>
    <property type="evidence" value="ECO:0007669"/>
    <property type="project" value="UniProtKB-KW"/>
</dbReference>
<dbReference type="Proteomes" id="UP000324233">
    <property type="component" value="Chromosome"/>
</dbReference>
<keyword evidence="5 6" id="KW-0560">Oxidoreductase</keyword>
<feature type="active site" description="Proton donor" evidence="5">
    <location>
        <position position="128"/>
    </location>
</feature>
<name>A0A5B9W338_9BACT</name>
<evidence type="ECO:0000313" key="6">
    <source>
        <dbReference type="EMBL" id="QEH34370.1"/>
    </source>
</evidence>
<feature type="binding site" evidence="5">
    <location>
        <position position="220"/>
    </location>
    <ligand>
        <name>dimethylallyl diphosphate</name>
        <dbReference type="ChEBI" id="CHEBI:57623"/>
    </ligand>
</feature>
<keyword evidence="5" id="KW-0414">Isoprene biosynthesis</keyword>
<dbReference type="GO" id="GO:0016114">
    <property type="term" value="P:terpenoid biosynthetic process"/>
    <property type="evidence" value="ECO:0007669"/>
    <property type="project" value="UniProtKB-UniRule"/>
</dbReference>
<dbReference type="Gene3D" id="3.40.1010.20">
    <property type="entry name" value="4-hydroxy-3-methylbut-2-enyl diphosphate reductase, catalytic domain"/>
    <property type="match status" value="2"/>
</dbReference>
<dbReference type="GO" id="GO:0051745">
    <property type="term" value="F:4-hydroxy-3-methylbut-2-enyl diphosphate reductase activity"/>
    <property type="evidence" value="ECO:0007669"/>
    <property type="project" value="UniProtKB-UniRule"/>
</dbReference>
<feature type="binding site" evidence="5">
    <location>
        <position position="222"/>
    </location>
    <ligand>
        <name>dimethylallyl diphosphate</name>
        <dbReference type="ChEBI" id="CHEBI:57623"/>
    </ligand>
</feature>
<comment type="pathway">
    <text evidence="5">Isoprenoid biosynthesis; dimethylallyl diphosphate biosynthesis; dimethylallyl diphosphate from (2E)-4-hydroxy-3-methylbutenyl diphosphate: step 1/1.</text>
</comment>
<feature type="binding site" evidence="5">
    <location>
        <position position="126"/>
    </location>
    <ligand>
        <name>isopentenyl diphosphate</name>
        <dbReference type="ChEBI" id="CHEBI:128769"/>
    </ligand>
</feature>
<evidence type="ECO:0000313" key="7">
    <source>
        <dbReference type="Proteomes" id="UP000324233"/>
    </source>
</evidence>
<dbReference type="GO" id="GO:0019288">
    <property type="term" value="P:isopentenyl diphosphate biosynthetic process, methylerythritol 4-phosphate pathway"/>
    <property type="evidence" value="ECO:0007669"/>
    <property type="project" value="UniProtKB-UniRule"/>
</dbReference>
<dbReference type="GO" id="GO:0051539">
    <property type="term" value="F:4 iron, 4 sulfur cluster binding"/>
    <property type="evidence" value="ECO:0007669"/>
    <property type="project" value="UniProtKB-UniRule"/>
</dbReference>
<dbReference type="OrthoDB" id="9804077at2"/>
<keyword evidence="4 5" id="KW-0411">Iron-sulfur</keyword>
<accession>A0A5B9W338</accession>
<feature type="binding site" evidence="5">
    <location>
        <position position="126"/>
    </location>
    <ligand>
        <name>(2E)-4-hydroxy-3-methylbut-2-enyl diphosphate</name>
        <dbReference type="ChEBI" id="CHEBI:128753"/>
    </ligand>
</feature>
<feature type="binding site" evidence="5">
    <location>
        <position position="76"/>
    </location>
    <ligand>
        <name>(2E)-4-hydroxy-3-methylbut-2-enyl diphosphate</name>
        <dbReference type="ChEBI" id="CHEBI:128753"/>
    </ligand>
</feature>
<dbReference type="UniPathway" id="UPA00059">
    <property type="reaction ID" value="UER00105"/>
</dbReference>
<feature type="binding site" evidence="5">
    <location>
        <position position="264"/>
    </location>
    <ligand>
        <name>isopentenyl diphosphate</name>
        <dbReference type="ChEBI" id="CHEBI:128769"/>
    </ligand>
</feature>
<evidence type="ECO:0000256" key="4">
    <source>
        <dbReference type="ARBA" id="ARBA00023014"/>
    </source>
</evidence>
<dbReference type="NCBIfam" id="TIGR00216">
    <property type="entry name" value="ispH_lytB"/>
    <property type="match status" value="1"/>
</dbReference>
<feature type="binding site" evidence="5">
    <location>
        <position position="12"/>
    </location>
    <ligand>
        <name>[4Fe-4S] cluster</name>
        <dbReference type="ChEBI" id="CHEBI:49883"/>
    </ligand>
</feature>
<feature type="binding site" evidence="5">
    <location>
        <position position="222"/>
    </location>
    <ligand>
        <name>(2E)-4-hydroxy-3-methylbut-2-enyl diphosphate</name>
        <dbReference type="ChEBI" id="CHEBI:128753"/>
    </ligand>
</feature>
<evidence type="ECO:0000256" key="5">
    <source>
        <dbReference type="HAMAP-Rule" id="MF_00191"/>
    </source>
</evidence>
<feature type="binding site" evidence="5">
    <location>
        <position position="192"/>
    </location>
    <ligand>
        <name>[4Fe-4S] cluster</name>
        <dbReference type="ChEBI" id="CHEBI:49883"/>
    </ligand>
</feature>
<dbReference type="AlphaFoldDB" id="A0A5B9W338"/>
<keyword evidence="2 5" id="KW-0479">Metal-binding</keyword>
<dbReference type="Gene3D" id="3.40.50.11270">
    <property type="match status" value="1"/>
</dbReference>
<comment type="similarity">
    <text evidence="5">Belongs to the IspH family.</text>
</comment>
<evidence type="ECO:0000256" key="2">
    <source>
        <dbReference type="ARBA" id="ARBA00022723"/>
    </source>
</evidence>
<dbReference type="PANTHER" id="PTHR30426">
    <property type="entry name" value="4-HYDROXY-3-METHYLBUT-2-ENYL DIPHOSPHATE REDUCTASE"/>
    <property type="match status" value="1"/>
</dbReference>
<feature type="binding site" evidence="5">
    <location>
        <position position="126"/>
    </location>
    <ligand>
        <name>dimethylallyl diphosphate</name>
        <dbReference type="ChEBI" id="CHEBI:57623"/>
    </ligand>
</feature>
<feature type="binding site" evidence="5">
    <location>
        <position position="39"/>
    </location>
    <ligand>
        <name>(2E)-4-hydroxy-3-methylbut-2-enyl diphosphate</name>
        <dbReference type="ChEBI" id="CHEBI:128753"/>
    </ligand>
</feature>
<dbReference type="HAMAP" id="MF_00191">
    <property type="entry name" value="IspH"/>
    <property type="match status" value="1"/>
</dbReference>
<protein>
    <recommendedName>
        <fullName evidence="5">4-hydroxy-3-methylbut-2-enyl diphosphate reductase</fullName>
        <shortName evidence="5">HMBPP reductase</shortName>
        <ecNumber evidence="5">1.17.7.4</ecNumber>
    </recommendedName>
</protein>
<proteinExistence type="inferred from homology"/>
<feature type="binding site" evidence="5">
    <location>
        <position position="222"/>
    </location>
    <ligand>
        <name>isopentenyl diphosphate</name>
        <dbReference type="ChEBI" id="CHEBI:128769"/>
    </ligand>
</feature>
<feature type="binding site" evidence="5">
    <location>
        <position position="264"/>
    </location>
    <ligand>
        <name>dimethylallyl diphosphate</name>
        <dbReference type="ChEBI" id="CHEBI:57623"/>
    </ligand>
</feature>
<keyword evidence="3 5" id="KW-0408">Iron</keyword>
<dbReference type="EMBL" id="CP042997">
    <property type="protein sequence ID" value="QEH34370.1"/>
    <property type="molecule type" value="Genomic_DNA"/>
</dbReference>
<reference evidence="6 7" key="1">
    <citation type="submission" date="2019-08" db="EMBL/GenBank/DDBJ databases">
        <title>Deep-cultivation of Planctomycetes and their phenomic and genomic characterization uncovers novel biology.</title>
        <authorList>
            <person name="Wiegand S."/>
            <person name="Jogler M."/>
            <person name="Boedeker C."/>
            <person name="Pinto D."/>
            <person name="Vollmers J."/>
            <person name="Rivas-Marin E."/>
            <person name="Kohn T."/>
            <person name="Peeters S.H."/>
            <person name="Heuer A."/>
            <person name="Rast P."/>
            <person name="Oberbeckmann S."/>
            <person name="Bunk B."/>
            <person name="Jeske O."/>
            <person name="Meyerdierks A."/>
            <person name="Storesund J.E."/>
            <person name="Kallscheuer N."/>
            <person name="Luecker S."/>
            <person name="Lage O.M."/>
            <person name="Pohl T."/>
            <person name="Merkel B.J."/>
            <person name="Hornburger P."/>
            <person name="Mueller R.-W."/>
            <person name="Bruemmer F."/>
            <person name="Labrenz M."/>
            <person name="Spormann A.M."/>
            <person name="Op den Camp H."/>
            <person name="Overmann J."/>
            <person name="Amann R."/>
            <person name="Jetten M.S.M."/>
            <person name="Mascher T."/>
            <person name="Medema M.H."/>
            <person name="Devos D.P."/>
            <person name="Kaster A.-K."/>
            <person name="Ovreas L."/>
            <person name="Rohde M."/>
            <person name="Galperin M.Y."/>
            <person name="Jogler C."/>
        </authorList>
    </citation>
    <scope>NUCLEOTIDE SEQUENCE [LARGE SCALE GENOMIC DNA]</scope>
    <source>
        <strain evidence="6 7">OJF2</strain>
    </source>
</reference>
<dbReference type="RefSeq" id="WP_148594305.1">
    <property type="nucleotide sequence ID" value="NZ_CP042997.1"/>
</dbReference>
<organism evidence="6 7">
    <name type="scientific">Aquisphaera giovannonii</name>
    <dbReference type="NCBI Taxonomy" id="406548"/>
    <lineage>
        <taxon>Bacteria</taxon>
        <taxon>Pseudomonadati</taxon>
        <taxon>Planctomycetota</taxon>
        <taxon>Planctomycetia</taxon>
        <taxon>Isosphaerales</taxon>
        <taxon>Isosphaeraceae</taxon>
        <taxon>Aquisphaera</taxon>
    </lineage>
</organism>
<feature type="binding site" evidence="5">
    <location>
        <position position="39"/>
    </location>
    <ligand>
        <name>dimethylallyl diphosphate</name>
        <dbReference type="ChEBI" id="CHEBI:57623"/>
    </ligand>
</feature>
<feature type="binding site" evidence="5">
    <location>
        <position position="39"/>
    </location>
    <ligand>
        <name>isopentenyl diphosphate</name>
        <dbReference type="ChEBI" id="CHEBI:128769"/>
    </ligand>
</feature>